<evidence type="ECO:0000256" key="1">
    <source>
        <dbReference type="ARBA" id="ARBA00004418"/>
    </source>
</evidence>
<dbReference type="Gene3D" id="3.40.190.10">
    <property type="entry name" value="Periplasmic binding protein-like II"/>
    <property type="match status" value="2"/>
</dbReference>
<evidence type="ECO:0000256" key="3">
    <source>
        <dbReference type="ARBA" id="ARBA00022729"/>
    </source>
</evidence>
<dbReference type="Pfam" id="PF09084">
    <property type="entry name" value="NMT1"/>
    <property type="match status" value="1"/>
</dbReference>
<accession>A0A662ZEY9</accession>
<comment type="subcellular location">
    <subcellularLocation>
        <location evidence="1">Periplasm</location>
    </subcellularLocation>
</comment>
<sequence length="367" mass="41904">MYYRFLRFIFACVLLLGWVLPAQAFDLPRIKVTMLMEHEGFLMWYAKKQGFDKQVGVNIDLTILDTNGIDMMNRHRENPNSWNVTCVTSIPLIVGSNQMPLEIVGIANDESTTTGIYVKPDSEILKDKGWNEDYPDVYGSPESIKGKTFAVKNLTPGAYVLVKYLEIFDMDFSDIKVVDLGGKESIQTLEKGEVDGIAIWSPDTYLAESKGFKLASTADDIDAEIPMMFTVDKKYTEDHGDVIAKMLAAYLLSVEAQIENPRSLTGEYQKFLRKYSNYEFSKEFCEYDILRHSVIPLETQLKMFEKKGNGKSSIHKLESTMTSSLMLLMYDSSTDNYSMTAKRVKNPRFVTDKYLKQARRILSNLKK</sequence>
<name>A0A662ZEY9_9GAMM</name>
<dbReference type="Proteomes" id="UP000243374">
    <property type="component" value="Unassembled WGS sequence"/>
</dbReference>
<evidence type="ECO:0000313" key="5">
    <source>
        <dbReference type="EMBL" id="SFK51543.1"/>
    </source>
</evidence>
<reference evidence="5 6" key="1">
    <citation type="submission" date="2016-10" db="EMBL/GenBank/DDBJ databases">
        <authorList>
            <person name="Varghese N."/>
            <person name="Submissions S."/>
        </authorList>
    </citation>
    <scope>NUCLEOTIDE SEQUENCE [LARGE SCALE GENOMIC DNA]</scope>
    <source>
        <strain evidence="5 6">22B</strain>
    </source>
</reference>
<dbReference type="AlphaFoldDB" id="A0A662ZEY9"/>
<dbReference type="SUPFAM" id="SSF53850">
    <property type="entry name" value="Periplasmic binding protein-like II"/>
    <property type="match status" value="1"/>
</dbReference>
<dbReference type="PANTHER" id="PTHR30024:SF47">
    <property type="entry name" value="TAURINE-BINDING PERIPLASMIC PROTEIN"/>
    <property type="match status" value="1"/>
</dbReference>
<keyword evidence="3" id="KW-0732">Signal</keyword>
<dbReference type="PANTHER" id="PTHR30024">
    <property type="entry name" value="ALIPHATIC SULFONATES-BINDING PROTEIN-RELATED"/>
    <property type="match status" value="1"/>
</dbReference>
<comment type="similarity">
    <text evidence="2">Belongs to the bacterial solute-binding protein SsuA/TauA family.</text>
</comment>
<dbReference type="RefSeq" id="WP_074841842.1">
    <property type="nucleotide sequence ID" value="NZ_CP047056.1"/>
</dbReference>
<evidence type="ECO:0000256" key="2">
    <source>
        <dbReference type="ARBA" id="ARBA00010742"/>
    </source>
</evidence>
<proteinExistence type="inferred from homology"/>
<protein>
    <submittedName>
        <fullName evidence="5">ABC-type nitrate/sulfonate/bicarbonate transport system, substrate-binding protein</fullName>
    </submittedName>
</protein>
<organism evidence="5 6">
    <name type="scientific">Succinivibrio dextrinosolvens</name>
    <dbReference type="NCBI Taxonomy" id="83771"/>
    <lineage>
        <taxon>Bacteria</taxon>
        <taxon>Pseudomonadati</taxon>
        <taxon>Pseudomonadota</taxon>
        <taxon>Gammaproteobacteria</taxon>
        <taxon>Aeromonadales</taxon>
        <taxon>Succinivibrionaceae</taxon>
        <taxon>Succinivibrio</taxon>
    </lineage>
</organism>
<evidence type="ECO:0000259" key="4">
    <source>
        <dbReference type="Pfam" id="PF09084"/>
    </source>
</evidence>
<gene>
    <name evidence="5" type="ORF">SAMN04487865_10966</name>
</gene>
<feature type="domain" description="SsuA/THI5-like" evidence="4">
    <location>
        <begin position="140"/>
        <end position="262"/>
    </location>
</feature>
<keyword evidence="6" id="KW-1185">Reference proteome</keyword>
<dbReference type="OrthoDB" id="286202at2"/>
<dbReference type="InterPro" id="IPR015168">
    <property type="entry name" value="SsuA/THI5"/>
</dbReference>
<dbReference type="GO" id="GO:0042597">
    <property type="term" value="C:periplasmic space"/>
    <property type="evidence" value="ECO:0007669"/>
    <property type="project" value="UniProtKB-SubCell"/>
</dbReference>
<evidence type="ECO:0000313" key="6">
    <source>
        <dbReference type="Proteomes" id="UP000243374"/>
    </source>
</evidence>
<dbReference type="EMBL" id="FOSF01000096">
    <property type="protein sequence ID" value="SFK51543.1"/>
    <property type="molecule type" value="Genomic_DNA"/>
</dbReference>